<name>A0ABS6WPU6_9HYPH</name>
<evidence type="ECO:0000313" key="4">
    <source>
        <dbReference type="EMBL" id="MBW3097095.1"/>
    </source>
</evidence>
<evidence type="ECO:0000256" key="2">
    <source>
        <dbReference type="SAM" id="MobiDB-lite"/>
    </source>
</evidence>
<evidence type="ECO:0000256" key="1">
    <source>
        <dbReference type="PROSITE-ProRule" id="PRU01161"/>
    </source>
</evidence>
<dbReference type="PROSITE" id="PS51635">
    <property type="entry name" value="PNPLA"/>
    <property type="match status" value="1"/>
</dbReference>
<evidence type="ECO:0000313" key="5">
    <source>
        <dbReference type="Proteomes" id="UP001430804"/>
    </source>
</evidence>
<feature type="short sequence motif" description="GXGXXG" evidence="1">
    <location>
        <begin position="46"/>
        <end position="51"/>
    </location>
</feature>
<protein>
    <submittedName>
        <fullName evidence="4">Patatin-like phospholipase family protein</fullName>
    </submittedName>
</protein>
<dbReference type="Pfam" id="PF01734">
    <property type="entry name" value="Patatin"/>
    <property type="match status" value="1"/>
</dbReference>
<keyword evidence="1" id="KW-0442">Lipid degradation</keyword>
<feature type="active site" description="Proton acceptor" evidence="1">
    <location>
        <position position="203"/>
    </location>
</feature>
<sequence length="316" mass="33597">MNAVDKQDAAISAAAAETVTGEKSPTPQIPAARDGSDPTVAVAFGGGGARGLAHIHVIEALDDLGLKPRAIAGSSIGALMGAGMAAGMSGKEIREHTLATLGSPTTAIAHFWKARPQTMRAAVEGGWRLGQFNIERIVGAFLPEQVPARFEDLQIPTKIIITDYFDHCECVCETGDLKNAIAASAAIPAVFRPVERDGRIYVDGGIYNPVPFDHLAGLADIVVGIDVVGLPAGGPGEKLTTVDLMFGSSQLMMQSIIELRRKAAPPHIFLRPEVHQFRVLDFLKAREILEASKEIGEQLKRDIDAAFAFRRSAGTD</sequence>
<comment type="caution">
    <text evidence="4">The sequence shown here is derived from an EMBL/GenBank/DDBJ whole genome shotgun (WGS) entry which is preliminary data.</text>
</comment>
<dbReference type="InterPro" id="IPR002641">
    <property type="entry name" value="PNPLA_dom"/>
</dbReference>
<dbReference type="EMBL" id="JAHWQX010000002">
    <property type="protein sequence ID" value="MBW3097095.1"/>
    <property type="molecule type" value="Genomic_DNA"/>
</dbReference>
<dbReference type="InterPro" id="IPR050301">
    <property type="entry name" value="NTE"/>
</dbReference>
<keyword evidence="1" id="KW-0443">Lipid metabolism</keyword>
<keyword evidence="1" id="KW-0378">Hydrolase</keyword>
<dbReference type="Proteomes" id="UP001430804">
    <property type="component" value="Unassembled WGS sequence"/>
</dbReference>
<feature type="short sequence motif" description="GXSXG" evidence="1">
    <location>
        <begin position="73"/>
        <end position="77"/>
    </location>
</feature>
<accession>A0ABS6WPU6</accession>
<keyword evidence="5" id="KW-1185">Reference proteome</keyword>
<feature type="active site" description="Nucleophile" evidence="1">
    <location>
        <position position="75"/>
    </location>
</feature>
<dbReference type="PANTHER" id="PTHR14226">
    <property type="entry name" value="NEUROPATHY TARGET ESTERASE/SWISS CHEESE D.MELANOGASTER"/>
    <property type="match status" value="1"/>
</dbReference>
<gene>
    <name evidence="4" type="ORF">KY465_07365</name>
</gene>
<reference evidence="4" key="1">
    <citation type="submission" date="2021-07" db="EMBL/GenBank/DDBJ databases">
        <title>Pseudohoeflea marina sp. nov. a polyhydroxyalcanoate-producing bacterium.</title>
        <authorList>
            <person name="Zheng W."/>
            <person name="Yu S."/>
            <person name="Huang Y."/>
        </authorList>
    </citation>
    <scope>NUCLEOTIDE SEQUENCE</scope>
    <source>
        <strain evidence="4">DP4N28-3</strain>
    </source>
</reference>
<dbReference type="PANTHER" id="PTHR14226:SF29">
    <property type="entry name" value="NEUROPATHY TARGET ESTERASE SWS"/>
    <property type="match status" value="1"/>
</dbReference>
<feature type="short sequence motif" description="DGA/G" evidence="1">
    <location>
        <begin position="203"/>
        <end position="205"/>
    </location>
</feature>
<evidence type="ECO:0000259" key="3">
    <source>
        <dbReference type="PROSITE" id="PS51635"/>
    </source>
</evidence>
<dbReference type="RefSeq" id="WP_219201033.1">
    <property type="nucleotide sequence ID" value="NZ_JAHWQX010000002.1"/>
</dbReference>
<proteinExistence type="predicted"/>
<feature type="region of interest" description="Disordered" evidence="2">
    <location>
        <begin position="14"/>
        <end position="36"/>
    </location>
</feature>
<feature type="domain" description="PNPLA" evidence="3">
    <location>
        <begin position="42"/>
        <end position="216"/>
    </location>
</feature>
<organism evidence="4 5">
    <name type="scientific">Pseudohoeflea coraliihabitans</name>
    <dbReference type="NCBI Taxonomy" id="2860393"/>
    <lineage>
        <taxon>Bacteria</taxon>
        <taxon>Pseudomonadati</taxon>
        <taxon>Pseudomonadota</taxon>
        <taxon>Alphaproteobacteria</taxon>
        <taxon>Hyphomicrobiales</taxon>
        <taxon>Rhizobiaceae</taxon>
        <taxon>Pseudohoeflea</taxon>
    </lineage>
</organism>